<dbReference type="AlphaFoldDB" id="A0A2P4NPI3"/>
<gene>
    <name evidence="1" type="ORF">AUR65_011490</name>
</gene>
<dbReference type="RefSeq" id="WP_058567006.1">
    <property type="nucleotide sequence ID" value="NZ_LOPW02000016.1"/>
</dbReference>
<evidence type="ECO:0000313" key="2">
    <source>
        <dbReference type="Proteomes" id="UP000053621"/>
    </source>
</evidence>
<proteinExistence type="predicted"/>
<protein>
    <submittedName>
        <fullName evidence="1">Uncharacterized protein</fullName>
    </submittedName>
</protein>
<sequence length="291" mass="33551">MQDPPDPPDSESPTLADFIGTRDSVFVLRDPQLAKTGSQARAQLRSLPFLAQFGLDRVAHPGIYDNGLRLVEYKLLPNEDLRANGVANVGFPLIHYVSQEMLTGELRDDESVYDEQDVVRRLLRKRPDGVPYVIVTDTGSPKMPRHTRKPGKSFVDEFECTVVEYKGLLKRYLQYNLDSDLPLSSTQNLYFHQISAHHKRLGLDAGSIPDLFDYTQLPADSPAWDPIYYLIREDADQVLEDYTERIREALRSWTERGPTQKIANSMLDMLEWVDYEEERLDAYRYRHQEDA</sequence>
<dbReference type="Proteomes" id="UP000053621">
    <property type="component" value="Unassembled WGS sequence"/>
</dbReference>
<reference evidence="1" key="1">
    <citation type="submission" date="2017-08" db="EMBL/GenBank/DDBJ databases">
        <title>Haloferax marisrubri sp. nov., isolated from the Discovery deep brine-seawater interface in the Red Sea.</title>
        <authorList>
            <person name="Zhang G."/>
            <person name="Stingl U."/>
        </authorList>
    </citation>
    <scope>NUCLEOTIDE SEQUENCE [LARGE SCALE GENOMIC DNA]</scope>
    <source>
        <strain evidence="1">SB3</strain>
    </source>
</reference>
<dbReference type="EMBL" id="LOPW02000016">
    <property type="protein sequence ID" value="POG55046.1"/>
    <property type="molecule type" value="Genomic_DNA"/>
</dbReference>
<organism evidence="1 2">
    <name type="scientific">Haloferax marisrubri</name>
    <dbReference type="NCBI Taxonomy" id="1544719"/>
    <lineage>
        <taxon>Archaea</taxon>
        <taxon>Methanobacteriati</taxon>
        <taxon>Methanobacteriota</taxon>
        <taxon>Stenosarchaea group</taxon>
        <taxon>Halobacteria</taxon>
        <taxon>Halobacteriales</taxon>
        <taxon>Haloferacaceae</taxon>
        <taxon>Haloferax</taxon>
    </lineage>
</organism>
<accession>A0A2P4NPI3</accession>
<dbReference type="OrthoDB" id="333830at2157"/>
<name>A0A2P4NPI3_9EURY</name>
<evidence type="ECO:0000313" key="1">
    <source>
        <dbReference type="EMBL" id="POG55046.1"/>
    </source>
</evidence>
<keyword evidence="2" id="KW-1185">Reference proteome</keyword>
<comment type="caution">
    <text evidence="1">The sequence shown here is derived from an EMBL/GenBank/DDBJ whole genome shotgun (WGS) entry which is preliminary data.</text>
</comment>